<evidence type="ECO:0000313" key="2">
    <source>
        <dbReference type="Proteomes" id="UP001464891"/>
    </source>
</evidence>
<dbReference type="Proteomes" id="UP001464891">
    <property type="component" value="Unassembled WGS sequence"/>
</dbReference>
<gene>
    <name evidence="1" type="ORF">NC998_27110</name>
</gene>
<sequence>MLHLRRRFLPHNTTDTVYFCAIPNAFLPHLCRVTLRAIADPFRTK</sequence>
<reference evidence="1 2" key="1">
    <citation type="submission" date="2022-04" db="EMBL/GenBank/DDBJ databases">
        <title>Positive selection, recombination, and allopatry shape intraspecific diversity of widespread and dominant cyanobacteria.</title>
        <authorList>
            <person name="Wei J."/>
            <person name="Shu W."/>
            <person name="Hu C."/>
        </authorList>
    </citation>
    <scope>NUCLEOTIDE SEQUENCE [LARGE SCALE GENOMIC DNA]</scope>
    <source>
        <strain evidence="1 2">GB2-A4</strain>
    </source>
</reference>
<dbReference type="EMBL" id="JAMPKM010000044">
    <property type="protein sequence ID" value="MEP0820760.1"/>
    <property type="molecule type" value="Genomic_DNA"/>
</dbReference>
<comment type="caution">
    <text evidence="1">The sequence shown here is derived from an EMBL/GenBank/DDBJ whole genome shotgun (WGS) entry which is preliminary data.</text>
</comment>
<name>A0ABV0JI88_9CYAN</name>
<accession>A0ABV0JI88</accession>
<evidence type="ECO:0000313" key="1">
    <source>
        <dbReference type="EMBL" id="MEP0820760.1"/>
    </source>
</evidence>
<protein>
    <submittedName>
        <fullName evidence="1">Uncharacterized protein</fullName>
    </submittedName>
</protein>
<keyword evidence="2" id="KW-1185">Reference proteome</keyword>
<organism evidence="1 2">
    <name type="scientific">Trichocoleus desertorum GB2-A4</name>
    <dbReference type="NCBI Taxonomy" id="2933944"/>
    <lineage>
        <taxon>Bacteria</taxon>
        <taxon>Bacillati</taxon>
        <taxon>Cyanobacteriota</taxon>
        <taxon>Cyanophyceae</taxon>
        <taxon>Leptolyngbyales</taxon>
        <taxon>Trichocoleusaceae</taxon>
        <taxon>Trichocoleus</taxon>
    </lineage>
</organism>
<proteinExistence type="predicted"/>